<keyword evidence="8" id="KW-0411">Iron-sulfur</keyword>
<dbReference type="FunFam" id="3.80.30.20:FF:000001">
    <property type="entry name" value="tRNA-2-methylthio-N(6)-dimethylallyladenosine synthase 2"/>
    <property type="match status" value="1"/>
</dbReference>
<feature type="domain" description="Radical SAM core" evidence="15">
    <location>
        <begin position="137"/>
        <end position="363"/>
    </location>
</feature>
<dbReference type="EC" id="2.8.4.3" evidence="9"/>
<evidence type="ECO:0000313" key="16">
    <source>
        <dbReference type="EMBL" id="HFK23121.1"/>
    </source>
</evidence>
<dbReference type="Gene3D" id="3.80.30.20">
    <property type="entry name" value="tm_1862 like domain"/>
    <property type="match status" value="1"/>
</dbReference>
<evidence type="ECO:0000256" key="6">
    <source>
        <dbReference type="ARBA" id="ARBA00022723"/>
    </source>
</evidence>
<dbReference type="SUPFAM" id="SSF102114">
    <property type="entry name" value="Radical SAM enzymes"/>
    <property type="match status" value="1"/>
</dbReference>
<dbReference type="InterPro" id="IPR013848">
    <property type="entry name" value="Methylthiotransferase_N"/>
</dbReference>
<dbReference type="CDD" id="cd01335">
    <property type="entry name" value="Radical_SAM"/>
    <property type="match status" value="1"/>
</dbReference>
<evidence type="ECO:0000256" key="4">
    <source>
        <dbReference type="ARBA" id="ARBA00022679"/>
    </source>
</evidence>
<dbReference type="PROSITE" id="PS51918">
    <property type="entry name" value="RADICAL_SAM"/>
    <property type="match status" value="1"/>
</dbReference>
<evidence type="ECO:0000256" key="2">
    <source>
        <dbReference type="ARBA" id="ARBA00003234"/>
    </source>
</evidence>
<evidence type="ECO:0000256" key="11">
    <source>
        <dbReference type="ARBA" id="ARBA00080698"/>
    </source>
</evidence>
<dbReference type="PROSITE" id="PS50926">
    <property type="entry name" value="TRAM"/>
    <property type="match status" value="1"/>
</dbReference>
<dbReference type="InterPro" id="IPR002792">
    <property type="entry name" value="TRAM_dom"/>
</dbReference>
<dbReference type="Pfam" id="PF04055">
    <property type="entry name" value="Radical_SAM"/>
    <property type="match status" value="1"/>
</dbReference>
<dbReference type="InterPro" id="IPR020612">
    <property type="entry name" value="Methylthiotransferase_CS"/>
</dbReference>
<evidence type="ECO:0000256" key="1">
    <source>
        <dbReference type="ARBA" id="ARBA00001966"/>
    </source>
</evidence>
<keyword evidence="7" id="KW-0408">Iron</keyword>
<keyword evidence="5" id="KW-0949">S-adenosyl-L-methionine</keyword>
<evidence type="ECO:0000259" key="14">
    <source>
        <dbReference type="PROSITE" id="PS51449"/>
    </source>
</evidence>
<dbReference type="SFLD" id="SFLDG01082">
    <property type="entry name" value="B12-binding_domain_containing"/>
    <property type="match status" value="1"/>
</dbReference>
<proteinExistence type="predicted"/>
<name>A0A7C3N943_UNCW3</name>
<dbReference type="Pfam" id="PF01938">
    <property type="entry name" value="TRAM"/>
    <property type="match status" value="1"/>
</dbReference>
<dbReference type="InterPro" id="IPR023404">
    <property type="entry name" value="rSAM_horseshoe"/>
</dbReference>
<dbReference type="SMART" id="SM00729">
    <property type="entry name" value="Elp3"/>
    <property type="match status" value="1"/>
</dbReference>
<dbReference type="GO" id="GO:0046872">
    <property type="term" value="F:metal ion binding"/>
    <property type="evidence" value="ECO:0007669"/>
    <property type="project" value="UniProtKB-KW"/>
</dbReference>
<keyword evidence="3" id="KW-0004">4Fe-4S</keyword>
<dbReference type="PANTHER" id="PTHR43020:SF2">
    <property type="entry name" value="MITOCHONDRIAL TRNA METHYLTHIOTRANSFERASE CDK5RAP1"/>
    <property type="match status" value="1"/>
</dbReference>
<gene>
    <name evidence="16" type="ORF">ENS15_00490</name>
</gene>
<dbReference type="InterPro" id="IPR038135">
    <property type="entry name" value="Methylthiotransferase_N_sf"/>
</dbReference>
<feature type="domain" description="MTTase N-terminal" evidence="14">
    <location>
        <begin position="11"/>
        <end position="121"/>
    </location>
</feature>
<dbReference type="PANTHER" id="PTHR43020">
    <property type="entry name" value="CDK5 REGULATORY SUBUNIT-ASSOCIATED PROTEIN 1"/>
    <property type="match status" value="1"/>
</dbReference>
<evidence type="ECO:0000256" key="9">
    <source>
        <dbReference type="ARBA" id="ARBA00033765"/>
    </source>
</evidence>
<evidence type="ECO:0000256" key="8">
    <source>
        <dbReference type="ARBA" id="ARBA00023014"/>
    </source>
</evidence>
<feature type="domain" description="TRAM" evidence="13">
    <location>
        <begin position="366"/>
        <end position="429"/>
    </location>
</feature>
<dbReference type="NCBIfam" id="TIGR00089">
    <property type="entry name" value="MiaB/RimO family radical SAM methylthiotransferase"/>
    <property type="match status" value="1"/>
</dbReference>
<dbReference type="SFLD" id="SFLDG01061">
    <property type="entry name" value="methylthiotransferase"/>
    <property type="match status" value="1"/>
</dbReference>
<keyword evidence="4 16" id="KW-0808">Transferase</keyword>
<dbReference type="AlphaFoldDB" id="A0A7C3N943"/>
<keyword evidence="6" id="KW-0479">Metal-binding</keyword>
<dbReference type="GO" id="GO:0051539">
    <property type="term" value="F:4 iron, 4 sulfur cluster binding"/>
    <property type="evidence" value="ECO:0007669"/>
    <property type="project" value="UniProtKB-KW"/>
</dbReference>
<dbReference type="InterPro" id="IPR005839">
    <property type="entry name" value="Methylthiotransferase"/>
</dbReference>
<dbReference type="GO" id="GO:0035597">
    <property type="term" value="F:tRNA-2-methylthio-N(6)-dimethylallyladenosine(37) synthase activity"/>
    <property type="evidence" value="ECO:0007669"/>
    <property type="project" value="UniProtKB-EC"/>
</dbReference>
<dbReference type="Pfam" id="PF00919">
    <property type="entry name" value="UPF0004"/>
    <property type="match status" value="1"/>
</dbReference>
<comment type="cofactor">
    <cofactor evidence="1">
        <name>[4Fe-4S] cluster</name>
        <dbReference type="ChEBI" id="CHEBI:49883"/>
    </cofactor>
</comment>
<evidence type="ECO:0000256" key="5">
    <source>
        <dbReference type="ARBA" id="ARBA00022691"/>
    </source>
</evidence>
<protein>
    <recommendedName>
        <fullName evidence="10">tRNA-2-methylthio-N(6)-dimethylallyladenosine synthase</fullName>
        <ecNumber evidence="9">2.8.4.3</ecNumber>
    </recommendedName>
    <alternativeName>
        <fullName evidence="12">(Dimethylallyl)adenosine tRNA methylthiotransferase MiaB</fullName>
    </alternativeName>
    <alternativeName>
        <fullName evidence="11">tRNA-i(6)A37 methylthiotransferase</fullName>
    </alternativeName>
</protein>
<dbReference type="PROSITE" id="PS01278">
    <property type="entry name" value="MTTASE_RADICAL"/>
    <property type="match status" value="1"/>
</dbReference>
<reference evidence="16" key="1">
    <citation type="journal article" date="2020" name="mSystems">
        <title>Genome- and Community-Level Interaction Insights into Carbon Utilization and Element Cycling Functions of Hydrothermarchaeota in Hydrothermal Sediment.</title>
        <authorList>
            <person name="Zhou Z."/>
            <person name="Liu Y."/>
            <person name="Xu W."/>
            <person name="Pan J."/>
            <person name="Luo Z.H."/>
            <person name="Li M."/>
        </authorList>
    </citation>
    <scope>NUCLEOTIDE SEQUENCE [LARGE SCALE GENOMIC DNA]</scope>
    <source>
        <strain evidence="16">SpSt-464</strain>
    </source>
</reference>
<comment type="caution">
    <text evidence="16">The sequence shown here is derived from an EMBL/GenBank/DDBJ whole genome shotgun (WGS) entry which is preliminary data.</text>
</comment>
<dbReference type="InterPro" id="IPR006638">
    <property type="entry name" value="Elp3/MiaA/NifB-like_rSAM"/>
</dbReference>
<evidence type="ECO:0000259" key="15">
    <source>
        <dbReference type="PROSITE" id="PS51918"/>
    </source>
</evidence>
<evidence type="ECO:0000256" key="12">
    <source>
        <dbReference type="ARBA" id="ARBA00081141"/>
    </source>
</evidence>
<evidence type="ECO:0000256" key="7">
    <source>
        <dbReference type="ARBA" id="ARBA00023004"/>
    </source>
</evidence>
<organism evidence="16">
    <name type="scientific">candidate division WOR-3 bacterium</name>
    <dbReference type="NCBI Taxonomy" id="2052148"/>
    <lineage>
        <taxon>Bacteria</taxon>
        <taxon>Bacteria division WOR-3</taxon>
    </lineage>
</organism>
<dbReference type="PROSITE" id="PS51449">
    <property type="entry name" value="MTTASE_N"/>
    <property type="match status" value="1"/>
</dbReference>
<evidence type="ECO:0000259" key="13">
    <source>
        <dbReference type="PROSITE" id="PS50926"/>
    </source>
</evidence>
<comment type="function">
    <text evidence="2">Catalyzes the methylthiolation of N6-(dimethylallyl)adenosine (i(6)A), leading to the formation of 2-methylthio-N6-(dimethylallyl)adenosine (ms(2)i(6)A) at position 37 in tRNAs that read codons beginning with uridine.</text>
</comment>
<dbReference type="SFLD" id="SFLDS00029">
    <property type="entry name" value="Radical_SAM"/>
    <property type="match status" value="1"/>
</dbReference>
<accession>A0A7C3N943</accession>
<dbReference type="GO" id="GO:0005829">
    <property type="term" value="C:cytosol"/>
    <property type="evidence" value="ECO:0007669"/>
    <property type="project" value="TreeGrafter"/>
</dbReference>
<dbReference type="InterPro" id="IPR058240">
    <property type="entry name" value="rSAM_sf"/>
</dbReference>
<dbReference type="EMBL" id="DSTT01000001">
    <property type="protein sequence ID" value="HFK23121.1"/>
    <property type="molecule type" value="Genomic_DNA"/>
</dbReference>
<sequence>MSMGRLSVKRETFKIVTYGCEMNDYDSEIISSILKNEGYEEVFDIEDAKIVVVNGCSVRDHAQKRALGFIQSLKGKKDGKRFIIAGCLAKSLENENIFSDESFIVSTEYKKLPELLKLKNFKEFKINSLGNYSDILRKTDFTLYLPIMKGCNNFCSYCIVPYLRGEEVSFSVDDVIENIKKNINDKTGEIMLLGQNVNSYFYDSYDFVRLLEKVAKEFKDMRIRFLTSHPKDFSPDIVKLMADYENICPHLHLPVQTGSDKLLRLLHRDYTVKDFLEKIDKARKILKDISITTDIMVGLPYENENDFEDTLKLVLDIEFDDAFMYRFSKRKNTLAYFMEDCDKKVSSSRLKKLIDLQRSVKEKKLKELVGREVEVIVEKVSKKSKKEYYGRDRHNRSVVVNGDDIKINDKVIVQIVQIKGITPYGIKKR</sequence>
<dbReference type="Gene3D" id="3.40.50.12160">
    <property type="entry name" value="Methylthiotransferase, N-terminal domain"/>
    <property type="match status" value="1"/>
</dbReference>
<evidence type="ECO:0000256" key="3">
    <source>
        <dbReference type="ARBA" id="ARBA00022485"/>
    </source>
</evidence>
<dbReference type="FunFam" id="3.40.50.12160:FF:000003">
    <property type="entry name" value="CDK5 regulatory subunit-associated protein 1"/>
    <property type="match status" value="1"/>
</dbReference>
<dbReference type="InterPro" id="IPR007197">
    <property type="entry name" value="rSAM"/>
</dbReference>
<evidence type="ECO:0000256" key="10">
    <source>
        <dbReference type="ARBA" id="ARBA00068570"/>
    </source>
</evidence>